<dbReference type="AlphaFoldDB" id="A0A0F5QLE9"/>
<gene>
    <name evidence="1" type="ORF">WH87_01425</name>
</gene>
<comment type="caution">
    <text evidence="1">The sequence shown here is derived from an EMBL/GenBank/DDBJ whole genome shotgun (WGS) entry which is preliminary data.</text>
</comment>
<accession>A0A0F5QLE9</accession>
<name>A0A0F5QLE9_9HYPH</name>
<organism evidence="1 2">
    <name type="scientific">Devosia epidermidihirudinis</name>
    <dbReference type="NCBI Taxonomy" id="1293439"/>
    <lineage>
        <taxon>Bacteria</taxon>
        <taxon>Pseudomonadati</taxon>
        <taxon>Pseudomonadota</taxon>
        <taxon>Alphaproteobacteria</taxon>
        <taxon>Hyphomicrobiales</taxon>
        <taxon>Devosiaceae</taxon>
        <taxon>Devosia</taxon>
    </lineage>
</organism>
<dbReference type="STRING" id="1293439.WH87_01425"/>
<reference evidence="1 2" key="1">
    <citation type="submission" date="2015-03" db="EMBL/GenBank/DDBJ databases">
        <authorList>
            <person name="Lepp D."/>
            <person name="Hassan Y.I."/>
            <person name="Li X.-Z."/>
            <person name="Zhou T."/>
        </authorList>
    </citation>
    <scope>NUCLEOTIDE SEQUENCE [LARGE SCALE GENOMIC DNA]</scope>
    <source>
        <strain evidence="1 2">E84</strain>
    </source>
</reference>
<dbReference type="EMBL" id="LANJ01000004">
    <property type="protein sequence ID" value="KKC40864.1"/>
    <property type="molecule type" value="Genomic_DNA"/>
</dbReference>
<sequence>MLMKISKLLVLALVAAMGIVVFLPKDTMAEEDLLAGIRATCLGDVLDDCRVISAGYLNKDDGSFDIAFQTQGGSTVDDGSIGNIELYHYDDGVWVKLAEAHEAYRYSVPEITYDGLLHVEGYSNGTASLNADLLFNSEEGKPGWHPVDIETWHNTIDEKLPAGLGIWKGVKYNFSDWEHGISAKTPLWQDSDANCCASGGEATIVFEIVDQVLVVTNVIYTAPKKAN</sequence>
<proteinExistence type="predicted"/>
<protein>
    <submittedName>
        <fullName evidence="1">Uncharacterized protein</fullName>
    </submittedName>
</protein>
<dbReference type="Proteomes" id="UP000033411">
    <property type="component" value="Unassembled WGS sequence"/>
</dbReference>
<dbReference type="PATRIC" id="fig|1293439.3.peg.2649"/>
<keyword evidence="2" id="KW-1185">Reference proteome</keyword>
<evidence type="ECO:0000313" key="2">
    <source>
        <dbReference type="Proteomes" id="UP000033411"/>
    </source>
</evidence>
<evidence type="ECO:0000313" key="1">
    <source>
        <dbReference type="EMBL" id="KKC40864.1"/>
    </source>
</evidence>